<keyword evidence="1" id="KW-1133">Transmembrane helix</keyword>
<comment type="caution">
    <text evidence="2">The sequence shown here is derived from an EMBL/GenBank/DDBJ whole genome shotgun (WGS) entry which is preliminary data.</text>
</comment>
<feature type="transmembrane region" description="Helical" evidence="1">
    <location>
        <begin position="209"/>
        <end position="234"/>
    </location>
</feature>
<evidence type="ECO:0000313" key="3">
    <source>
        <dbReference type="Proteomes" id="UP000578819"/>
    </source>
</evidence>
<dbReference type="RefSeq" id="WP_184532887.1">
    <property type="nucleotide sequence ID" value="NZ_JACHJW010000001.1"/>
</dbReference>
<gene>
    <name evidence="2" type="ORF">FHR38_000828</name>
</gene>
<feature type="transmembrane region" description="Helical" evidence="1">
    <location>
        <begin position="33"/>
        <end position="53"/>
    </location>
</feature>
<name>A0A7W7WMR6_9ACTN</name>
<sequence length="246" mass="26079">MSWITVLSNEPGDVPGALKDVEIWRHEMRRLGWVAPAAPALVVLVAVAGALLANGNGAGRSQLSGVLLTGLEALLPLAVTLAAASVVAVGRVRELHLSLPTRYAVVLGRRLALLGGATTAVAVVFTVAVWSAGFWYGPTPLLSPLLWAPSTVWLTSLAVLVGLASRSLLLATTVPAGVWLGQQLFTPAFTDHDWLRPFYLFPVTRLDAYPGWVVDRLLLAAVTVPLAVGAAVLLCQPERMLTEEEV</sequence>
<dbReference type="AlphaFoldDB" id="A0A7W7WMR6"/>
<dbReference type="Proteomes" id="UP000578819">
    <property type="component" value="Unassembled WGS sequence"/>
</dbReference>
<feature type="transmembrane region" description="Helical" evidence="1">
    <location>
        <begin position="141"/>
        <end position="161"/>
    </location>
</feature>
<organism evidence="2 3">
    <name type="scientific">Micromonospora polyrhachis</name>
    <dbReference type="NCBI Taxonomy" id="1282883"/>
    <lineage>
        <taxon>Bacteria</taxon>
        <taxon>Bacillati</taxon>
        <taxon>Actinomycetota</taxon>
        <taxon>Actinomycetes</taxon>
        <taxon>Micromonosporales</taxon>
        <taxon>Micromonosporaceae</taxon>
        <taxon>Micromonospora</taxon>
    </lineage>
</organism>
<dbReference type="EMBL" id="JACHJW010000001">
    <property type="protein sequence ID" value="MBB4957095.1"/>
    <property type="molecule type" value="Genomic_DNA"/>
</dbReference>
<feature type="transmembrane region" description="Helical" evidence="1">
    <location>
        <begin position="168"/>
        <end position="189"/>
    </location>
</feature>
<protein>
    <recommendedName>
        <fullName evidence="4">ABC-2 type transport system permease protein</fullName>
    </recommendedName>
</protein>
<keyword evidence="1" id="KW-0472">Membrane</keyword>
<reference evidence="2 3" key="1">
    <citation type="submission" date="2020-08" db="EMBL/GenBank/DDBJ databases">
        <title>Sequencing the genomes of 1000 actinobacteria strains.</title>
        <authorList>
            <person name="Klenk H.-P."/>
        </authorList>
    </citation>
    <scope>NUCLEOTIDE SEQUENCE [LARGE SCALE GENOMIC DNA]</scope>
    <source>
        <strain evidence="2 3">DSM 45886</strain>
    </source>
</reference>
<feature type="transmembrane region" description="Helical" evidence="1">
    <location>
        <begin position="111"/>
        <end position="135"/>
    </location>
</feature>
<keyword evidence="1" id="KW-0812">Transmembrane</keyword>
<evidence type="ECO:0000256" key="1">
    <source>
        <dbReference type="SAM" id="Phobius"/>
    </source>
</evidence>
<feature type="transmembrane region" description="Helical" evidence="1">
    <location>
        <begin position="73"/>
        <end position="90"/>
    </location>
</feature>
<proteinExistence type="predicted"/>
<keyword evidence="3" id="KW-1185">Reference proteome</keyword>
<accession>A0A7W7WMR6</accession>
<evidence type="ECO:0000313" key="2">
    <source>
        <dbReference type="EMBL" id="MBB4957095.1"/>
    </source>
</evidence>
<evidence type="ECO:0008006" key="4">
    <source>
        <dbReference type="Google" id="ProtNLM"/>
    </source>
</evidence>